<dbReference type="Pfam" id="PF00226">
    <property type="entry name" value="DnaJ"/>
    <property type="match status" value="1"/>
</dbReference>
<feature type="repeat" description="CXXCXGXG motif" evidence="6">
    <location>
        <begin position="204"/>
        <end position="211"/>
    </location>
</feature>
<evidence type="ECO:0000256" key="4">
    <source>
        <dbReference type="ARBA" id="ARBA00022833"/>
    </source>
</evidence>
<comment type="cofactor">
    <cofactor evidence="6">
        <name>Zn(2+)</name>
        <dbReference type="ChEBI" id="CHEBI:29105"/>
    </cofactor>
    <text evidence="6">Binds 2 Zn(2+) ions per monomer.</text>
</comment>
<feature type="binding site" evidence="6">
    <location>
        <position position="148"/>
    </location>
    <ligand>
        <name>Zn(2+)</name>
        <dbReference type="ChEBI" id="CHEBI:29105"/>
        <label>1</label>
    </ligand>
</feature>
<feature type="binding site" evidence="6">
    <location>
        <position position="207"/>
    </location>
    <ligand>
        <name>Zn(2+)</name>
        <dbReference type="ChEBI" id="CHEBI:29105"/>
        <label>1</label>
    </ligand>
</feature>
<name>A0AA97FCW0_9EURY</name>
<dbReference type="InterPro" id="IPR036869">
    <property type="entry name" value="J_dom_sf"/>
</dbReference>
<dbReference type="GO" id="GO:0005524">
    <property type="term" value="F:ATP binding"/>
    <property type="evidence" value="ECO:0007669"/>
    <property type="project" value="InterPro"/>
</dbReference>
<keyword evidence="4 6" id="KW-0862">Zinc</keyword>
<dbReference type="GO" id="GO:0008270">
    <property type="term" value="F:zinc ion binding"/>
    <property type="evidence" value="ECO:0007669"/>
    <property type="project" value="UniProtKB-UniRule"/>
</dbReference>
<dbReference type="GO" id="GO:0051082">
    <property type="term" value="F:unfolded protein binding"/>
    <property type="evidence" value="ECO:0007669"/>
    <property type="project" value="UniProtKB-UniRule"/>
</dbReference>
<evidence type="ECO:0000259" key="9">
    <source>
        <dbReference type="PROSITE" id="PS51188"/>
    </source>
</evidence>
<evidence type="ECO:0000256" key="6">
    <source>
        <dbReference type="HAMAP-Rule" id="MF_01152"/>
    </source>
</evidence>
<dbReference type="InterPro" id="IPR002939">
    <property type="entry name" value="DnaJ_C"/>
</dbReference>
<dbReference type="CDD" id="cd10747">
    <property type="entry name" value="DnaJ_C"/>
    <property type="match status" value="1"/>
</dbReference>
<dbReference type="Gene3D" id="1.10.287.110">
    <property type="entry name" value="DnaJ domain"/>
    <property type="match status" value="1"/>
</dbReference>
<dbReference type="InterPro" id="IPR018253">
    <property type="entry name" value="DnaJ_domain_CS"/>
</dbReference>
<dbReference type="PROSITE" id="PS51188">
    <property type="entry name" value="ZF_CR"/>
    <property type="match status" value="1"/>
</dbReference>
<keyword evidence="2 6" id="KW-0677">Repeat</keyword>
<organism evidence="10 11">
    <name type="scientific">Methanochimaera problematica</name>
    <dbReference type="NCBI Taxonomy" id="2609417"/>
    <lineage>
        <taxon>Archaea</taxon>
        <taxon>Methanobacteriati</taxon>
        <taxon>Methanobacteriota</taxon>
        <taxon>Stenosarchaea group</taxon>
        <taxon>Methanomicrobia</taxon>
        <taxon>Methanomicrobiales</taxon>
        <taxon>Methanomicrobiaceae</taxon>
        <taxon>Methanochimaera</taxon>
    </lineage>
</organism>
<keyword evidence="6" id="KW-0963">Cytoplasm</keyword>
<dbReference type="EMBL" id="CP043875">
    <property type="protein sequence ID" value="WOF16202.1"/>
    <property type="molecule type" value="Genomic_DNA"/>
</dbReference>
<dbReference type="InterPro" id="IPR001305">
    <property type="entry name" value="HSP_DnaJ_Cys-rich_dom"/>
</dbReference>
<dbReference type="Gene3D" id="6.20.20.10">
    <property type="match status" value="2"/>
</dbReference>
<dbReference type="InterPro" id="IPR008971">
    <property type="entry name" value="HSP40/DnaJ_pept-bd"/>
</dbReference>
<feature type="binding site" evidence="6">
    <location>
        <position position="204"/>
    </location>
    <ligand>
        <name>Zn(2+)</name>
        <dbReference type="ChEBI" id="CHEBI:29105"/>
        <label>1</label>
    </ligand>
</feature>
<dbReference type="PROSITE" id="PS00636">
    <property type="entry name" value="DNAJ_1"/>
    <property type="match status" value="1"/>
</dbReference>
<dbReference type="SUPFAM" id="SSF57938">
    <property type="entry name" value="DnaJ/Hsp40 cysteine-rich domain"/>
    <property type="match status" value="1"/>
</dbReference>
<evidence type="ECO:0000256" key="5">
    <source>
        <dbReference type="ARBA" id="ARBA00023186"/>
    </source>
</evidence>
<dbReference type="HAMAP" id="MF_01152">
    <property type="entry name" value="DnaJ"/>
    <property type="match status" value="1"/>
</dbReference>
<evidence type="ECO:0000313" key="10">
    <source>
        <dbReference type="EMBL" id="WOF16202.1"/>
    </source>
</evidence>
<feature type="binding site" evidence="6">
    <location>
        <position position="193"/>
    </location>
    <ligand>
        <name>Zn(2+)</name>
        <dbReference type="ChEBI" id="CHEBI:29105"/>
        <label>2</label>
    </ligand>
</feature>
<dbReference type="InterPro" id="IPR036410">
    <property type="entry name" value="HSP_DnaJ_Cys-rich_dom_sf"/>
</dbReference>
<dbReference type="AlphaFoldDB" id="A0AA97FCW0"/>
<keyword evidence="3 6" id="KW-0863">Zinc-finger</keyword>
<dbReference type="GO" id="GO:0031072">
    <property type="term" value="F:heat shock protein binding"/>
    <property type="evidence" value="ECO:0007669"/>
    <property type="project" value="InterPro"/>
</dbReference>
<evidence type="ECO:0000259" key="8">
    <source>
        <dbReference type="PROSITE" id="PS50076"/>
    </source>
</evidence>
<keyword evidence="11" id="KW-1185">Reference proteome</keyword>
<dbReference type="CDD" id="cd06257">
    <property type="entry name" value="DnaJ"/>
    <property type="match status" value="1"/>
</dbReference>
<dbReference type="RefSeq" id="WP_317137786.1">
    <property type="nucleotide sequence ID" value="NZ_CP043875.1"/>
</dbReference>
<comment type="similarity">
    <text evidence="6">Belongs to the DnaJ family.</text>
</comment>
<accession>A0AA97FCW0</accession>
<proteinExistence type="inferred from homology"/>
<evidence type="ECO:0000256" key="7">
    <source>
        <dbReference type="PROSITE-ProRule" id="PRU00546"/>
    </source>
</evidence>
<keyword evidence="6" id="KW-0346">Stress response</keyword>
<feature type="binding site" evidence="6">
    <location>
        <position position="190"/>
    </location>
    <ligand>
        <name>Zn(2+)</name>
        <dbReference type="ChEBI" id="CHEBI:29105"/>
        <label>2</label>
    </ligand>
</feature>
<evidence type="ECO:0000256" key="2">
    <source>
        <dbReference type="ARBA" id="ARBA00022737"/>
    </source>
</evidence>
<dbReference type="NCBIfam" id="NF008035">
    <property type="entry name" value="PRK10767.1"/>
    <property type="match status" value="1"/>
</dbReference>
<dbReference type="Pfam" id="PF00684">
    <property type="entry name" value="DnaJ_CXXCXGXG"/>
    <property type="match status" value="1"/>
</dbReference>
<dbReference type="SMART" id="SM00271">
    <property type="entry name" value="DnaJ"/>
    <property type="match status" value="1"/>
</dbReference>
<dbReference type="PANTHER" id="PTHR43096">
    <property type="entry name" value="DNAJ HOMOLOG 1, MITOCHONDRIAL-RELATED"/>
    <property type="match status" value="1"/>
</dbReference>
<dbReference type="GO" id="GO:0009408">
    <property type="term" value="P:response to heat"/>
    <property type="evidence" value="ECO:0007669"/>
    <property type="project" value="InterPro"/>
</dbReference>
<feature type="repeat" description="CXXCXGXG motif" evidence="6">
    <location>
        <begin position="190"/>
        <end position="197"/>
    </location>
</feature>
<dbReference type="PROSITE" id="PS50076">
    <property type="entry name" value="DNAJ_2"/>
    <property type="match status" value="1"/>
</dbReference>
<keyword evidence="1 6" id="KW-0479">Metal-binding</keyword>
<keyword evidence="6" id="KW-0235">DNA replication</keyword>
<sequence length="353" mass="39555">MDKKDYYETLGIERNAGPEEVKTAFRRLARKYHPDLNPDDKGAEEKFKQINEAYQVLSDPQKKAQYDQLGHSAFRPEDIPRYETVDYKDLFSDFGFGDIFNVFSGFTGKPGRAKTMPGADLRYDLEISLEDAFYGLKRVFEIPHYDECKNCKGTGAEPGYIVNCDACGGTGQIRNIKKDQYRSFINISACPKCGGRGQIIKKTCGICKGNGRTKTTRKIEITIPRGINNGQYLRIAGEGESGSKGGPPGDLYVVVYVRKNSFFERKGANLISDKKITLLDALLGTEINVKTISGKALLKIPPGTQSHIRFRLRGQGMPYMNSDKRGDHFLEVIVQIPERLTDNQKKLIKEALG</sequence>
<dbReference type="FunFam" id="2.60.260.20:FF:000005">
    <property type="entry name" value="Chaperone protein dnaJ 1, mitochondrial"/>
    <property type="match status" value="1"/>
</dbReference>
<dbReference type="CDD" id="cd10719">
    <property type="entry name" value="DnaJ_zf"/>
    <property type="match status" value="1"/>
</dbReference>
<evidence type="ECO:0000256" key="3">
    <source>
        <dbReference type="ARBA" id="ARBA00022771"/>
    </source>
</evidence>
<dbReference type="GeneID" id="85229615"/>
<comment type="subunit">
    <text evidence="6">Homodimer.</text>
</comment>
<dbReference type="NCBIfam" id="TIGR02349">
    <property type="entry name" value="DnaJ_bact"/>
    <property type="match status" value="1"/>
</dbReference>
<dbReference type="KEGG" id="mefw:F1737_05510"/>
<gene>
    <name evidence="6 10" type="primary">dnaJ</name>
    <name evidence="10" type="ORF">F1737_05510</name>
</gene>
<feature type="binding site" evidence="6">
    <location>
        <position position="151"/>
    </location>
    <ligand>
        <name>Zn(2+)</name>
        <dbReference type="ChEBI" id="CHEBI:29105"/>
        <label>1</label>
    </ligand>
</feature>
<feature type="binding site" evidence="6">
    <location>
        <position position="167"/>
    </location>
    <ligand>
        <name>Zn(2+)</name>
        <dbReference type="ChEBI" id="CHEBI:29105"/>
        <label>2</label>
    </ligand>
</feature>
<dbReference type="SUPFAM" id="SSF46565">
    <property type="entry name" value="Chaperone J-domain"/>
    <property type="match status" value="1"/>
</dbReference>
<dbReference type="SUPFAM" id="SSF49493">
    <property type="entry name" value="HSP40/DnaJ peptide-binding domain"/>
    <property type="match status" value="2"/>
</dbReference>
<feature type="binding site" evidence="6">
    <location>
        <position position="164"/>
    </location>
    <ligand>
        <name>Zn(2+)</name>
        <dbReference type="ChEBI" id="CHEBI:29105"/>
        <label>2</label>
    </ligand>
</feature>
<feature type="domain" description="J" evidence="8">
    <location>
        <begin position="5"/>
        <end position="70"/>
    </location>
</feature>
<keyword evidence="5 6" id="KW-0143">Chaperone</keyword>
<feature type="repeat" description="CXXCXGXG motif" evidence="6">
    <location>
        <begin position="148"/>
        <end position="155"/>
    </location>
</feature>
<comment type="domain">
    <text evidence="6">The J domain is necessary and sufficient to stimulate DnaK ATPase activity. Zinc center 1 plays an important role in the autonomous, DnaK-independent chaperone activity of DnaJ. Zinc center 2 is essential for interaction with DnaK and for DnaJ activity.</text>
</comment>
<comment type="subcellular location">
    <subcellularLocation>
        <location evidence="6">Cytoplasm</location>
    </subcellularLocation>
</comment>
<dbReference type="PRINTS" id="PR00625">
    <property type="entry name" value="JDOMAIN"/>
</dbReference>
<dbReference type="InterPro" id="IPR012724">
    <property type="entry name" value="DnaJ"/>
</dbReference>
<evidence type="ECO:0000313" key="11">
    <source>
        <dbReference type="Proteomes" id="UP001301797"/>
    </source>
</evidence>
<dbReference type="Proteomes" id="UP001301797">
    <property type="component" value="Chromosome"/>
</dbReference>
<feature type="zinc finger region" description="CR-type" evidence="7">
    <location>
        <begin position="135"/>
        <end position="216"/>
    </location>
</feature>
<feature type="domain" description="CR-type" evidence="9">
    <location>
        <begin position="135"/>
        <end position="216"/>
    </location>
</feature>
<dbReference type="GO" id="GO:0042026">
    <property type="term" value="P:protein refolding"/>
    <property type="evidence" value="ECO:0007669"/>
    <property type="project" value="TreeGrafter"/>
</dbReference>
<comment type="function">
    <text evidence="6">Participates actively in the response to hyperosmotic and heat shock by preventing the aggregation of stress-denatured proteins and by disaggregating proteins, also in an autonomous, DnaK-independent fashion. Unfolded proteins bind initially to DnaJ; upon interaction with the DnaJ-bound protein, DnaK hydrolyzes its bound ATP, resulting in the formation of a stable complex. GrpE releases ADP from DnaK; ATP binding to DnaK triggers the release of the substrate protein, thus completing the reaction cycle. Several rounds of ATP-dependent interactions between DnaJ, DnaK and GrpE are required for fully efficient folding. Also involved, together with DnaK and GrpE, in the DNA replication of plasmids through activation of initiation proteins.</text>
</comment>
<protein>
    <recommendedName>
        <fullName evidence="6">Chaperone protein DnaJ</fullName>
    </recommendedName>
</protein>
<evidence type="ECO:0000256" key="1">
    <source>
        <dbReference type="ARBA" id="ARBA00022723"/>
    </source>
</evidence>
<dbReference type="Pfam" id="PF01556">
    <property type="entry name" value="DnaJ_C"/>
    <property type="match status" value="1"/>
</dbReference>
<dbReference type="FunFam" id="2.10.230.10:FF:000002">
    <property type="entry name" value="Molecular chaperone DnaJ"/>
    <property type="match status" value="1"/>
</dbReference>
<dbReference type="InterPro" id="IPR001623">
    <property type="entry name" value="DnaJ_domain"/>
</dbReference>
<feature type="repeat" description="CXXCXGXG motif" evidence="6">
    <location>
        <begin position="164"/>
        <end position="171"/>
    </location>
</feature>
<reference evidence="10 11" key="1">
    <citation type="submission" date="2019-09" db="EMBL/GenBank/DDBJ databases">
        <title>The complete genome of Methanoplanus sp. FWC-SCC4.</title>
        <authorList>
            <person name="Chen S.-C."/>
            <person name="Zhou Y.-Z."/>
            <person name="Lai M.-C."/>
        </authorList>
    </citation>
    <scope>NUCLEOTIDE SEQUENCE [LARGE SCALE GENOMIC DNA]</scope>
    <source>
        <strain evidence="10 11">FWC-SCC4</strain>
    </source>
</reference>
<dbReference type="PANTHER" id="PTHR43096:SF52">
    <property type="entry name" value="DNAJ HOMOLOG 1, MITOCHONDRIAL-RELATED"/>
    <property type="match status" value="1"/>
</dbReference>
<dbReference type="GO" id="GO:0005737">
    <property type="term" value="C:cytoplasm"/>
    <property type="evidence" value="ECO:0007669"/>
    <property type="project" value="UniProtKB-SubCell"/>
</dbReference>
<dbReference type="GO" id="GO:0006260">
    <property type="term" value="P:DNA replication"/>
    <property type="evidence" value="ECO:0007669"/>
    <property type="project" value="UniProtKB-KW"/>
</dbReference>
<dbReference type="Gene3D" id="2.60.260.20">
    <property type="entry name" value="Urease metallochaperone UreE, N-terminal domain"/>
    <property type="match status" value="2"/>
</dbReference>